<dbReference type="AlphaFoldDB" id="A0A133KWC1"/>
<dbReference type="PATRIC" id="fig|1398.22.peg.1067"/>
<dbReference type="InterPro" id="IPR012655">
    <property type="entry name" value="YrzI"/>
</dbReference>
<proteinExistence type="predicted"/>
<protein>
    <recommendedName>
        <fullName evidence="3">YrzI family small protein</fullName>
    </recommendedName>
</protein>
<organism evidence="1 2">
    <name type="scientific">Heyndrickxia coagulans</name>
    <name type="common">Weizmannia coagulans</name>
    <dbReference type="NCBI Taxonomy" id="1398"/>
    <lineage>
        <taxon>Bacteria</taxon>
        <taxon>Bacillati</taxon>
        <taxon>Bacillota</taxon>
        <taxon>Bacilli</taxon>
        <taxon>Bacillales</taxon>
        <taxon>Bacillaceae</taxon>
        <taxon>Heyndrickxia</taxon>
    </lineage>
</organism>
<gene>
    <name evidence="1" type="ORF">HMPREF3213_01058</name>
</gene>
<dbReference type="Pfam" id="PF09501">
    <property type="entry name" value="Bac_small_YrzI"/>
    <property type="match status" value="1"/>
</dbReference>
<dbReference type="EMBL" id="LRPN01000033">
    <property type="protein sequence ID" value="KWZ83999.1"/>
    <property type="molecule type" value="Genomic_DNA"/>
</dbReference>
<evidence type="ECO:0000313" key="2">
    <source>
        <dbReference type="Proteomes" id="UP000070376"/>
    </source>
</evidence>
<name>A0A133KWC1_HEYCO</name>
<accession>A0A133KWC1</accession>
<comment type="caution">
    <text evidence="1">The sequence shown here is derived from an EMBL/GenBank/DDBJ whole genome shotgun (WGS) entry which is preliminary data.</text>
</comment>
<dbReference type="Proteomes" id="UP000070376">
    <property type="component" value="Unassembled WGS sequence"/>
</dbReference>
<evidence type="ECO:0000313" key="1">
    <source>
        <dbReference type="EMBL" id="KWZ83999.1"/>
    </source>
</evidence>
<evidence type="ECO:0008006" key="3">
    <source>
        <dbReference type="Google" id="ProtNLM"/>
    </source>
</evidence>
<sequence length="78" mass="9358">MHLPDPCGFFPESRGIMPVLRLFCALKEVEKMTLNLIFITVTIKRLKKTAEQRQRDEEVFRLYDEMNAKREAFQVRHF</sequence>
<reference evidence="2" key="1">
    <citation type="submission" date="2016-01" db="EMBL/GenBank/DDBJ databases">
        <authorList>
            <person name="Mitreva M."/>
            <person name="Pepin K.H."/>
            <person name="Mihindukulasuriya K.A."/>
            <person name="Fulton R."/>
            <person name="Fronick C."/>
            <person name="O'Laughlin M."/>
            <person name="Miner T."/>
            <person name="Herter B."/>
            <person name="Rosa B.A."/>
            <person name="Cordes M."/>
            <person name="Tomlinson C."/>
            <person name="Wollam A."/>
            <person name="Palsikar V.B."/>
            <person name="Mardis E.R."/>
            <person name="Wilson R.K."/>
        </authorList>
    </citation>
    <scope>NUCLEOTIDE SEQUENCE [LARGE SCALE GENOMIC DNA]</scope>
    <source>
        <strain evidence="2">GED7749B</strain>
    </source>
</reference>